<keyword evidence="3 5" id="KW-0378">Hydrolase</keyword>
<protein>
    <recommendedName>
        <fullName evidence="9">Peptidase S8/S53 domain-containing protein</fullName>
    </recommendedName>
</protein>
<reference evidence="11" key="1">
    <citation type="journal article" date="2019" name="Int. J. Syst. Evol. Microbiol.">
        <title>The Global Catalogue of Microorganisms (GCM) 10K type strain sequencing project: providing services to taxonomists for standard genome sequencing and annotation.</title>
        <authorList>
            <consortium name="The Broad Institute Genomics Platform"/>
            <consortium name="The Broad Institute Genome Sequencing Center for Infectious Disease"/>
            <person name="Wu L."/>
            <person name="Ma J."/>
        </authorList>
    </citation>
    <scope>NUCLEOTIDE SEQUENCE [LARGE SCALE GENOMIC DNA]</scope>
    <source>
        <strain evidence="11">JCM 16702</strain>
    </source>
</reference>
<feature type="signal peptide" evidence="8">
    <location>
        <begin position="1"/>
        <end position="34"/>
    </location>
</feature>
<evidence type="ECO:0000259" key="9">
    <source>
        <dbReference type="Pfam" id="PF00082"/>
    </source>
</evidence>
<dbReference type="Pfam" id="PF00082">
    <property type="entry name" value="Peptidase_S8"/>
    <property type="match status" value="1"/>
</dbReference>
<feature type="region of interest" description="Disordered" evidence="6">
    <location>
        <begin position="343"/>
        <end position="367"/>
    </location>
</feature>
<feature type="domain" description="Peptidase S8/S53" evidence="9">
    <location>
        <begin position="64"/>
        <end position="315"/>
    </location>
</feature>
<dbReference type="Gene3D" id="3.40.50.200">
    <property type="entry name" value="Peptidase S8/S53 domain"/>
    <property type="match status" value="1"/>
</dbReference>
<dbReference type="PANTHER" id="PTHR43806">
    <property type="entry name" value="PEPTIDASE S8"/>
    <property type="match status" value="1"/>
</dbReference>
<evidence type="ECO:0000256" key="3">
    <source>
        <dbReference type="ARBA" id="ARBA00022801"/>
    </source>
</evidence>
<gene>
    <name evidence="10" type="ORF">GCM10022214_18090</name>
</gene>
<dbReference type="InterPro" id="IPR023827">
    <property type="entry name" value="Peptidase_S8_Asp-AS"/>
</dbReference>
<dbReference type="PRINTS" id="PR00723">
    <property type="entry name" value="SUBTILISIN"/>
</dbReference>
<comment type="caution">
    <text evidence="10">The sequence shown here is derived from an EMBL/GenBank/DDBJ whole genome shotgun (WGS) entry which is preliminary data.</text>
</comment>
<keyword evidence="2 5" id="KW-0645">Protease</keyword>
<feature type="active site" description="Charge relay system" evidence="5">
    <location>
        <position position="108"/>
    </location>
</feature>
<feature type="compositionally biased region" description="Gly residues" evidence="6">
    <location>
        <begin position="519"/>
        <end position="528"/>
    </location>
</feature>
<dbReference type="InterPro" id="IPR050131">
    <property type="entry name" value="Peptidase_S8_subtilisin-like"/>
</dbReference>
<feature type="compositionally biased region" description="Pro residues" evidence="6">
    <location>
        <begin position="626"/>
        <end position="640"/>
    </location>
</feature>
<dbReference type="InterPro" id="IPR036852">
    <property type="entry name" value="Peptidase_S8/S53_dom_sf"/>
</dbReference>
<evidence type="ECO:0000256" key="6">
    <source>
        <dbReference type="SAM" id="MobiDB-lite"/>
    </source>
</evidence>
<feature type="compositionally biased region" description="Pro residues" evidence="6">
    <location>
        <begin position="463"/>
        <end position="500"/>
    </location>
</feature>
<dbReference type="InterPro" id="IPR000209">
    <property type="entry name" value="Peptidase_S8/S53_dom"/>
</dbReference>
<dbReference type="PANTHER" id="PTHR43806:SF11">
    <property type="entry name" value="CEREVISIN-RELATED"/>
    <property type="match status" value="1"/>
</dbReference>
<evidence type="ECO:0000313" key="10">
    <source>
        <dbReference type="EMBL" id="GAA4064600.1"/>
    </source>
</evidence>
<accession>A0ABP7VCZ8</accession>
<dbReference type="SUPFAM" id="SSF52743">
    <property type="entry name" value="Subtilisin-like"/>
    <property type="match status" value="1"/>
</dbReference>
<feature type="active site" description="Charge relay system" evidence="5">
    <location>
        <position position="282"/>
    </location>
</feature>
<dbReference type="EMBL" id="BAAAZG010000007">
    <property type="protein sequence ID" value="GAA4064600.1"/>
    <property type="molecule type" value="Genomic_DNA"/>
</dbReference>
<feature type="transmembrane region" description="Helical" evidence="7">
    <location>
        <begin position="373"/>
        <end position="395"/>
    </location>
</feature>
<organism evidence="10 11">
    <name type="scientific">Actinomadura miaoliensis</name>
    <dbReference type="NCBI Taxonomy" id="430685"/>
    <lineage>
        <taxon>Bacteria</taxon>
        <taxon>Bacillati</taxon>
        <taxon>Actinomycetota</taxon>
        <taxon>Actinomycetes</taxon>
        <taxon>Streptosporangiales</taxon>
        <taxon>Thermomonosporaceae</taxon>
        <taxon>Actinomadura</taxon>
    </lineage>
</organism>
<sequence length="673" mass="70654">MSHAGRRLPARLGATLSALTLAAVFAVPVRPAGAAAVAGTDQIRARQWHLTALRVPRVWRTSKGGGVTVAVLDTGVDRRHPDLVGRVTAGPDLTGGLRRPGSRYWGLHGTSMASIIAGHGHGPDGAQGVMGVAPQARILSVRVTWENDDPLRQGGGQLGGRNRDAVAQGIRYAVDQGADIINMSLGGGKLFYDGSSTEENAIRYALNKGVVLIASAGNDGSGANRKNFPAAYPGVIAVGAVDRRMRIWKDSNRHSYVAVCAPGVDIVSADASSGYVVGTGTSPSSAIVAGVAALIRARYPKLTPQQVRQALVEGSVPREQPGGVTTCSTTLDAVRAMTVAAGISRSGDPGATPAPSAGPVEPDGALEEEGTGIMLPAILVGGGVLVAAGVLLGWLQRRRPEDDFEDDPEDDSPYDVLRPKHPPEPVGAQAGDPSGIPVAPVNAPLWQSNEVFPGGRPPMTHMAPPPPPPEAESRPVPEPAPEPWPEPEPWPAPAPEPQPEPEQQWQLRPFVPEEFTGNWHGGVTGVNGSGTAPAEPPEGHRLDGLNGFHGKANGVDPYGEPPRQADEPMIDDEAWERFRRSVLDDGPYSTGDPYSTALPPLPRQGDTPEAPPDNATDELPAVAFPSAPPPGLDDTSPPPGKFISPPGMDDDPLGRPSRKQRPPDEDDYRPPWW</sequence>
<dbReference type="RefSeq" id="WP_344943614.1">
    <property type="nucleotide sequence ID" value="NZ_BAAAZG010000007.1"/>
</dbReference>
<evidence type="ECO:0000256" key="5">
    <source>
        <dbReference type="PROSITE-ProRule" id="PRU01240"/>
    </source>
</evidence>
<evidence type="ECO:0000256" key="1">
    <source>
        <dbReference type="ARBA" id="ARBA00011073"/>
    </source>
</evidence>
<dbReference type="PROSITE" id="PS51892">
    <property type="entry name" value="SUBTILASE"/>
    <property type="match status" value="1"/>
</dbReference>
<evidence type="ECO:0000256" key="2">
    <source>
        <dbReference type="ARBA" id="ARBA00022670"/>
    </source>
</evidence>
<keyword evidence="7" id="KW-1133">Transmembrane helix</keyword>
<keyword evidence="7" id="KW-0812">Transmembrane</keyword>
<evidence type="ECO:0000256" key="4">
    <source>
        <dbReference type="ARBA" id="ARBA00022825"/>
    </source>
</evidence>
<feature type="active site" description="Charge relay system" evidence="5">
    <location>
        <position position="73"/>
    </location>
</feature>
<dbReference type="Proteomes" id="UP001500683">
    <property type="component" value="Unassembled WGS sequence"/>
</dbReference>
<name>A0ABP7VCZ8_9ACTN</name>
<comment type="similarity">
    <text evidence="1 5">Belongs to the peptidase S8 family.</text>
</comment>
<feature type="compositionally biased region" description="Acidic residues" evidence="6">
    <location>
        <begin position="402"/>
        <end position="413"/>
    </location>
</feature>
<keyword evidence="7" id="KW-0472">Membrane</keyword>
<dbReference type="PROSITE" id="PS00136">
    <property type="entry name" value="SUBTILASE_ASP"/>
    <property type="match status" value="1"/>
</dbReference>
<proteinExistence type="inferred from homology"/>
<evidence type="ECO:0000256" key="7">
    <source>
        <dbReference type="SAM" id="Phobius"/>
    </source>
</evidence>
<evidence type="ECO:0000256" key="8">
    <source>
        <dbReference type="SAM" id="SignalP"/>
    </source>
</evidence>
<keyword evidence="11" id="KW-1185">Reference proteome</keyword>
<feature type="chain" id="PRO_5046498188" description="Peptidase S8/S53 domain-containing protein" evidence="8">
    <location>
        <begin position="35"/>
        <end position="673"/>
    </location>
</feature>
<feature type="region of interest" description="Disordered" evidence="6">
    <location>
        <begin position="401"/>
        <end position="673"/>
    </location>
</feature>
<keyword evidence="8" id="KW-0732">Signal</keyword>
<evidence type="ECO:0000313" key="11">
    <source>
        <dbReference type="Proteomes" id="UP001500683"/>
    </source>
</evidence>
<keyword evidence="4 5" id="KW-0720">Serine protease</keyword>
<dbReference type="InterPro" id="IPR015500">
    <property type="entry name" value="Peptidase_S8_subtilisin-rel"/>
</dbReference>